<sequence length="174" mass="19834">MTASINVPLRVKHFNAQIKHKEGKLRFNRALGKDKDNPLFYTSTLLEEAMAQKAFLEIEDKDARLYGTSSFGEKFLLADAQSFLHLLYYLAYEHDQKILEAKLAEKLRIRQEKEQAKAAKRKSSQLSLINFALEQEPQETSSTHVPGKAVGFELQEEDGVTKIKGTNFVISKFL</sequence>
<evidence type="ECO:0000313" key="2">
    <source>
        <dbReference type="Proteomes" id="UP001501844"/>
    </source>
</evidence>
<name>A0ABP8FDK1_9BACT</name>
<comment type="caution">
    <text evidence="1">The sequence shown here is derived from an EMBL/GenBank/DDBJ whole genome shotgun (WGS) entry which is preliminary data.</text>
</comment>
<organism evidence="1 2">
    <name type="scientific">Nibribacter koreensis</name>
    <dbReference type="NCBI Taxonomy" id="1084519"/>
    <lineage>
        <taxon>Bacteria</taxon>
        <taxon>Pseudomonadati</taxon>
        <taxon>Bacteroidota</taxon>
        <taxon>Cytophagia</taxon>
        <taxon>Cytophagales</taxon>
        <taxon>Hymenobacteraceae</taxon>
        <taxon>Nibribacter</taxon>
    </lineage>
</organism>
<evidence type="ECO:0000313" key="1">
    <source>
        <dbReference type="EMBL" id="GAA4301151.1"/>
    </source>
</evidence>
<dbReference type="RefSeq" id="WP_345163578.1">
    <property type="nucleotide sequence ID" value="NZ_BAABGX010000001.1"/>
</dbReference>
<dbReference type="Proteomes" id="UP001501844">
    <property type="component" value="Unassembled WGS sequence"/>
</dbReference>
<proteinExistence type="predicted"/>
<dbReference type="EMBL" id="BAABGX010000001">
    <property type="protein sequence ID" value="GAA4301151.1"/>
    <property type="molecule type" value="Genomic_DNA"/>
</dbReference>
<keyword evidence="2" id="KW-1185">Reference proteome</keyword>
<reference evidence="2" key="1">
    <citation type="journal article" date="2019" name="Int. J. Syst. Evol. Microbiol.">
        <title>The Global Catalogue of Microorganisms (GCM) 10K type strain sequencing project: providing services to taxonomists for standard genome sequencing and annotation.</title>
        <authorList>
            <consortium name="The Broad Institute Genomics Platform"/>
            <consortium name="The Broad Institute Genome Sequencing Center for Infectious Disease"/>
            <person name="Wu L."/>
            <person name="Ma J."/>
        </authorList>
    </citation>
    <scope>NUCLEOTIDE SEQUENCE [LARGE SCALE GENOMIC DNA]</scope>
    <source>
        <strain evidence="2">JCM 17917</strain>
    </source>
</reference>
<gene>
    <name evidence="1" type="ORF">GCM10023183_12000</name>
</gene>
<protein>
    <submittedName>
        <fullName evidence="1">Uncharacterized protein</fullName>
    </submittedName>
</protein>
<accession>A0ABP8FDK1</accession>